<dbReference type="InParanoid" id="E3N692"/>
<evidence type="ECO:0000313" key="3">
    <source>
        <dbReference type="Proteomes" id="UP000008281"/>
    </source>
</evidence>
<sequence length="124" mass="14601">MMKKIVAVESKSKLIPHPRTSTKKTNVTLDTPPPTMNVDIWHQKRDQRYIIQKKSGFITIKNQKKMEREVHTRKKTNNMNEQLASEEKKNKISKMFVNSSNNISLKSKQQKKSKNLWSRLSLHK</sequence>
<evidence type="ECO:0000256" key="1">
    <source>
        <dbReference type="SAM" id="MobiDB-lite"/>
    </source>
</evidence>
<proteinExistence type="predicted"/>
<keyword evidence="3" id="KW-1185">Reference proteome</keyword>
<protein>
    <submittedName>
        <fullName evidence="2">Uncharacterized protein</fullName>
    </submittedName>
</protein>
<feature type="compositionally biased region" description="Low complexity" evidence="1">
    <location>
        <begin position="98"/>
        <end position="107"/>
    </location>
</feature>
<name>E3N692_CAERE</name>
<accession>E3N692</accession>
<dbReference type="HOGENOM" id="CLU_2005998_0_0_1"/>
<dbReference type="Proteomes" id="UP000008281">
    <property type="component" value="Unassembled WGS sequence"/>
</dbReference>
<evidence type="ECO:0000313" key="2">
    <source>
        <dbReference type="EMBL" id="EFO88009.1"/>
    </source>
</evidence>
<organism evidence="3">
    <name type="scientific">Caenorhabditis remanei</name>
    <name type="common">Caenorhabditis vulgaris</name>
    <dbReference type="NCBI Taxonomy" id="31234"/>
    <lineage>
        <taxon>Eukaryota</taxon>
        <taxon>Metazoa</taxon>
        <taxon>Ecdysozoa</taxon>
        <taxon>Nematoda</taxon>
        <taxon>Chromadorea</taxon>
        <taxon>Rhabditida</taxon>
        <taxon>Rhabditina</taxon>
        <taxon>Rhabditomorpha</taxon>
        <taxon>Rhabditoidea</taxon>
        <taxon>Rhabditidae</taxon>
        <taxon>Peloderinae</taxon>
        <taxon>Caenorhabditis</taxon>
    </lineage>
</organism>
<reference evidence="2" key="1">
    <citation type="submission" date="2007-07" db="EMBL/GenBank/DDBJ databases">
        <title>PCAP assembly of the Caenorhabditis remanei genome.</title>
        <authorList>
            <consortium name="The Caenorhabditis remanei Sequencing Consortium"/>
            <person name="Wilson R.K."/>
        </authorList>
    </citation>
    <scope>NUCLEOTIDE SEQUENCE [LARGE SCALE GENOMIC DNA]</scope>
    <source>
        <strain evidence="2">PB4641</strain>
    </source>
</reference>
<feature type="region of interest" description="Disordered" evidence="1">
    <location>
        <begin position="15"/>
        <end position="38"/>
    </location>
</feature>
<gene>
    <name evidence="2" type="ORF">CRE_05134</name>
</gene>
<feature type="region of interest" description="Disordered" evidence="1">
    <location>
        <begin position="65"/>
        <end position="124"/>
    </location>
</feature>
<dbReference type="AlphaFoldDB" id="E3N692"/>
<dbReference type="EMBL" id="DS268539">
    <property type="protein sequence ID" value="EFO88009.1"/>
    <property type="molecule type" value="Genomic_DNA"/>
</dbReference>